<sequence>MYAHTFIGNYVKKLMEIADFYKFEMKFRLTLKRNVLTVE</sequence>
<gene>
    <name evidence="1" type="ORF">Bdt_2168</name>
</gene>
<protein>
    <submittedName>
        <fullName evidence="1">Uncharacterized protein</fullName>
    </submittedName>
</protein>
<dbReference type="KEGG" id="bbat:Bdt_2168"/>
<proteinExistence type="predicted"/>
<dbReference type="Proteomes" id="UP000010074">
    <property type="component" value="Chromosome"/>
</dbReference>
<dbReference type="PATRIC" id="fig|1069642.3.peg.2145"/>
<evidence type="ECO:0000313" key="1">
    <source>
        <dbReference type="EMBL" id="AFY01853.1"/>
    </source>
</evidence>
<dbReference type="EMBL" id="CP002930">
    <property type="protein sequence ID" value="AFY01853.1"/>
    <property type="molecule type" value="Genomic_DNA"/>
</dbReference>
<evidence type="ECO:0000313" key="2">
    <source>
        <dbReference type="Proteomes" id="UP000010074"/>
    </source>
</evidence>
<name>K7YW10_BDEBC</name>
<dbReference type="HOGENOM" id="CLU_3305372_0_0_7"/>
<dbReference type="AlphaFoldDB" id="K7YW10"/>
<reference evidence="1 2" key="1">
    <citation type="journal article" date="2012" name="BMC Genomics">
        <title>Genome analysis of a simultaneously predatory and prey-independent, novel Bdellovibrio bacteriovorus from the River Tiber, supports in silico predictions of both ancient and recent lateral gene transfer from diverse bacteria.</title>
        <authorList>
            <person name="Hobley L."/>
            <person name="Lerner T.R."/>
            <person name="Williams L.E."/>
            <person name="Lambert C."/>
            <person name="Till R."/>
            <person name="Milner D.S."/>
            <person name="Basford S.M."/>
            <person name="Capeness M.J."/>
            <person name="Fenton A.K."/>
            <person name="Atterbury R.J."/>
            <person name="Harris M.A."/>
            <person name="Sockett R.E."/>
        </authorList>
    </citation>
    <scope>NUCLEOTIDE SEQUENCE [LARGE SCALE GENOMIC DNA]</scope>
    <source>
        <strain evidence="1 2">Tiberius</strain>
    </source>
</reference>
<accession>K7YW10</accession>
<organism evidence="1 2">
    <name type="scientific">Bdellovibrio bacteriovorus str. Tiberius</name>
    <dbReference type="NCBI Taxonomy" id="1069642"/>
    <lineage>
        <taxon>Bacteria</taxon>
        <taxon>Pseudomonadati</taxon>
        <taxon>Bdellovibrionota</taxon>
        <taxon>Bdellovibrionia</taxon>
        <taxon>Bdellovibrionales</taxon>
        <taxon>Pseudobdellovibrionaceae</taxon>
        <taxon>Bdellovibrio</taxon>
    </lineage>
</organism>
<dbReference type="STRING" id="1069642.Bdt_2168"/>